<dbReference type="PANTHER" id="PTHR36427:SF3">
    <property type="entry name" value="LARGE RIBOSOMAL SUBUNIT PROTEIN UL1M"/>
    <property type="match status" value="1"/>
</dbReference>
<dbReference type="InterPro" id="IPR016095">
    <property type="entry name" value="Ribosomal_uL1_3-a/b-sand"/>
</dbReference>
<dbReference type="InterPro" id="IPR023674">
    <property type="entry name" value="Ribosomal_uL1-like"/>
</dbReference>
<gene>
    <name evidence="6" type="ORF">METZ01_LOCUS164001</name>
</gene>
<dbReference type="Gene3D" id="3.30.190.20">
    <property type="match status" value="1"/>
</dbReference>
<dbReference type="PIRSF" id="PIRSF002155">
    <property type="entry name" value="Ribosomal_L1"/>
    <property type="match status" value="1"/>
</dbReference>
<evidence type="ECO:0000256" key="5">
    <source>
        <dbReference type="ARBA" id="ARBA00023274"/>
    </source>
</evidence>
<dbReference type="NCBIfam" id="TIGR01169">
    <property type="entry name" value="rplA_bact"/>
    <property type="match status" value="1"/>
</dbReference>
<evidence type="ECO:0000256" key="3">
    <source>
        <dbReference type="ARBA" id="ARBA00022884"/>
    </source>
</evidence>
<dbReference type="Pfam" id="PF00687">
    <property type="entry name" value="Ribosomal_L1"/>
    <property type="match status" value="1"/>
</dbReference>
<evidence type="ECO:0000256" key="4">
    <source>
        <dbReference type="ARBA" id="ARBA00022980"/>
    </source>
</evidence>
<sequence>MKKKSKRYKKLIESVKDKKIDTIDTIISTLKNNANAKFLESIDLSFKINLKKIKTADSSLRSVIELPHGNGKKIRIGVLCDENKLSEAKKSGAEIIGSEDLLKKISSGKIEFDKLICTPSMMAKVGKFGKILGPKGLMPNPKLGTVSDDVIGTVDKIKNKLVEIKNDKDGNLGVSIGRKNFTESKLLENLKSLFQNLKKEKPNIFNSENIKNIYLSSTMGISFKLKFKDI</sequence>
<dbReference type="AlphaFoldDB" id="A0A382BD77"/>
<keyword evidence="4" id="KW-0689">Ribosomal protein</keyword>
<dbReference type="GO" id="GO:0003735">
    <property type="term" value="F:structural constituent of ribosome"/>
    <property type="evidence" value="ECO:0007669"/>
    <property type="project" value="InterPro"/>
</dbReference>
<evidence type="ECO:0008006" key="7">
    <source>
        <dbReference type="Google" id="ProtNLM"/>
    </source>
</evidence>
<dbReference type="GO" id="GO:0019843">
    <property type="term" value="F:rRNA binding"/>
    <property type="evidence" value="ECO:0007669"/>
    <property type="project" value="UniProtKB-KW"/>
</dbReference>
<name>A0A382BD77_9ZZZZ</name>
<dbReference type="Gene3D" id="3.40.50.790">
    <property type="match status" value="1"/>
</dbReference>
<dbReference type="FunFam" id="3.40.50.790:FF:000001">
    <property type="entry name" value="50S ribosomal protein L1"/>
    <property type="match status" value="1"/>
</dbReference>
<dbReference type="SUPFAM" id="SSF56808">
    <property type="entry name" value="Ribosomal protein L1"/>
    <property type="match status" value="1"/>
</dbReference>
<keyword evidence="2" id="KW-0699">rRNA-binding</keyword>
<dbReference type="InterPro" id="IPR028364">
    <property type="entry name" value="Ribosomal_uL1/biogenesis"/>
</dbReference>
<keyword evidence="5" id="KW-0687">Ribonucleoprotein</keyword>
<reference evidence="6" key="1">
    <citation type="submission" date="2018-05" db="EMBL/GenBank/DDBJ databases">
        <authorList>
            <person name="Lanie J.A."/>
            <person name="Ng W.-L."/>
            <person name="Kazmierczak K.M."/>
            <person name="Andrzejewski T.M."/>
            <person name="Davidsen T.M."/>
            <person name="Wayne K.J."/>
            <person name="Tettelin H."/>
            <person name="Glass J.I."/>
            <person name="Rusch D."/>
            <person name="Podicherti R."/>
            <person name="Tsui H.-C.T."/>
            <person name="Winkler M.E."/>
        </authorList>
    </citation>
    <scope>NUCLEOTIDE SEQUENCE</scope>
</reference>
<dbReference type="GO" id="GO:0015934">
    <property type="term" value="C:large ribosomal subunit"/>
    <property type="evidence" value="ECO:0007669"/>
    <property type="project" value="InterPro"/>
</dbReference>
<dbReference type="CDD" id="cd00403">
    <property type="entry name" value="Ribosomal_L1"/>
    <property type="match status" value="1"/>
</dbReference>
<dbReference type="PANTHER" id="PTHR36427">
    <property type="entry name" value="54S RIBOSOMAL PROTEIN L1, MITOCHONDRIAL"/>
    <property type="match status" value="1"/>
</dbReference>
<dbReference type="GO" id="GO:0006412">
    <property type="term" value="P:translation"/>
    <property type="evidence" value="ECO:0007669"/>
    <property type="project" value="InterPro"/>
</dbReference>
<evidence type="ECO:0000256" key="1">
    <source>
        <dbReference type="ARBA" id="ARBA00010531"/>
    </source>
</evidence>
<dbReference type="EMBL" id="UINC01029058">
    <property type="protein sequence ID" value="SVB11147.1"/>
    <property type="molecule type" value="Genomic_DNA"/>
</dbReference>
<evidence type="ECO:0000313" key="6">
    <source>
        <dbReference type="EMBL" id="SVB11147.1"/>
    </source>
</evidence>
<protein>
    <recommendedName>
        <fullName evidence="7">Ribosomal protein</fullName>
    </recommendedName>
</protein>
<dbReference type="InterPro" id="IPR002143">
    <property type="entry name" value="Ribosomal_uL1"/>
</dbReference>
<accession>A0A382BD77</accession>
<dbReference type="InterPro" id="IPR005878">
    <property type="entry name" value="Ribosom_uL1_bac-type"/>
</dbReference>
<organism evidence="6">
    <name type="scientific">marine metagenome</name>
    <dbReference type="NCBI Taxonomy" id="408172"/>
    <lineage>
        <taxon>unclassified sequences</taxon>
        <taxon>metagenomes</taxon>
        <taxon>ecological metagenomes</taxon>
    </lineage>
</organism>
<proteinExistence type="inferred from homology"/>
<comment type="similarity">
    <text evidence="1">Belongs to the universal ribosomal protein uL1 family.</text>
</comment>
<evidence type="ECO:0000256" key="2">
    <source>
        <dbReference type="ARBA" id="ARBA00022730"/>
    </source>
</evidence>
<keyword evidence="3" id="KW-0694">RNA-binding</keyword>